<gene>
    <name evidence="2" type="primary">ITPKB_1</name>
    <name evidence="2" type="ORF">EYF80_059614</name>
</gene>
<accession>A0A4Z2EP60</accession>
<evidence type="ECO:0000313" key="3">
    <source>
        <dbReference type="Proteomes" id="UP000314294"/>
    </source>
</evidence>
<feature type="transmembrane region" description="Helical" evidence="1">
    <location>
        <begin position="7"/>
        <end position="27"/>
    </location>
</feature>
<keyword evidence="2" id="KW-0418">Kinase</keyword>
<dbReference type="AlphaFoldDB" id="A0A4Z2EP60"/>
<dbReference type="EMBL" id="SRLO01004722">
    <property type="protein sequence ID" value="TNN30234.1"/>
    <property type="molecule type" value="Genomic_DNA"/>
</dbReference>
<keyword evidence="1" id="KW-0812">Transmembrane</keyword>
<keyword evidence="2" id="KW-0808">Transferase</keyword>
<dbReference type="Proteomes" id="UP000314294">
    <property type="component" value="Unassembled WGS sequence"/>
</dbReference>
<organism evidence="2 3">
    <name type="scientific">Liparis tanakae</name>
    <name type="common">Tanaka's snailfish</name>
    <dbReference type="NCBI Taxonomy" id="230148"/>
    <lineage>
        <taxon>Eukaryota</taxon>
        <taxon>Metazoa</taxon>
        <taxon>Chordata</taxon>
        <taxon>Craniata</taxon>
        <taxon>Vertebrata</taxon>
        <taxon>Euteleostomi</taxon>
        <taxon>Actinopterygii</taxon>
        <taxon>Neopterygii</taxon>
        <taxon>Teleostei</taxon>
        <taxon>Neoteleostei</taxon>
        <taxon>Acanthomorphata</taxon>
        <taxon>Eupercaria</taxon>
        <taxon>Perciformes</taxon>
        <taxon>Cottioidei</taxon>
        <taxon>Cottales</taxon>
        <taxon>Liparidae</taxon>
        <taxon>Liparis</taxon>
    </lineage>
</organism>
<keyword evidence="3" id="KW-1185">Reference proteome</keyword>
<protein>
    <submittedName>
        <fullName evidence="2">Inositol-trisphosphate 3-kinase B</fullName>
    </submittedName>
</protein>
<evidence type="ECO:0000313" key="2">
    <source>
        <dbReference type="EMBL" id="TNN30234.1"/>
    </source>
</evidence>
<keyword evidence="1" id="KW-0472">Membrane</keyword>
<proteinExistence type="predicted"/>
<comment type="caution">
    <text evidence="2">The sequence shown here is derived from an EMBL/GenBank/DDBJ whole genome shotgun (WGS) entry which is preliminary data.</text>
</comment>
<name>A0A4Z2EP60_9TELE</name>
<sequence length="162" mass="18474">MWSAWPCSVWSVVVSVGAIFIVTFIFLRTNRRPQVPSPDAERSVASHKSWKKIKNMVHWSPFVMSFKKKYPWVQLAGHAGSFKAGANGRILKVRRSSHRSLLVGGEDVRALGLMRRHMLLILNQCNSGCKTGEDIYRFVLPPLSEIQGHLKINWGHFLKHVK</sequence>
<dbReference type="GO" id="GO:0016301">
    <property type="term" value="F:kinase activity"/>
    <property type="evidence" value="ECO:0007669"/>
    <property type="project" value="UniProtKB-KW"/>
</dbReference>
<reference evidence="2 3" key="1">
    <citation type="submission" date="2019-03" db="EMBL/GenBank/DDBJ databases">
        <title>First draft genome of Liparis tanakae, snailfish: a comprehensive survey of snailfish specific genes.</title>
        <authorList>
            <person name="Kim W."/>
            <person name="Song I."/>
            <person name="Jeong J.-H."/>
            <person name="Kim D."/>
            <person name="Kim S."/>
            <person name="Ryu S."/>
            <person name="Song J.Y."/>
            <person name="Lee S.K."/>
        </authorList>
    </citation>
    <scope>NUCLEOTIDE SEQUENCE [LARGE SCALE GENOMIC DNA]</scope>
    <source>
        <tissue evidence="2">Muscle</tissue>
    </source>
</reference>
<evidence type="ECO:0000256" key="1">
    <source>
        <dbReference type="SAM" id="Phobius"/>
    </source>
</evidence>
<keyword evidence="1" id="KW-1133">Transmembrane helix</keyword>
<dbReference type="OrthoDB" id="338650at2759"/>